<dbReference type="InterPro" id="IPR003593">
    <property type="entry name" value="AAA+_ATPase"/>
</dbReference>
<evidence type="ECO:0000259" key="11">
    <source>
        <dbReference type="PROSITE" id="PS50893"/>
    </source>
</evidence>
<comment type="caution">
    <text evidence="13">The sequence shown here is derived from an EMBL/GenBank/DDBJ whole genome shotgun (WGS) entry which is preliminary data.</text>
</comment>
<dbReference type="InterPro" id="IPR017871">
    <property type="entry name" value="ABC_transporter-like_CS"/>
</dbReference>
<sequence length="1624" mass="178637">MHNESIIVGVGASLAAIGLLTIPSVSGLIGQIRKRHQRDDGLYSDADGTATAETAAAFSNKLAKTAVLLFAFLGAGTSLAASILATVYTGRDEYFITNWLVTAAWLLILIQAIAIAAIHQSTKAYAFGMYTFVCGLALTYVIVTLDGKVLTSLLDRQPVIFGLRVAEAVSIIAVTITSVLLPRRPRVYFNNELVDDMFTTSACGRFTFSWPTDLMKLSVTKKNMDLIDMPRPGYQNRAANVSANWKAANYPADRLWLSILRAHAGPFALQWVLTFGTAILNFAPQWVVLNLLRILEQRTIGESFSLDVWVWILWLGVAMIAQMLLESYVFWLSWAELTIPIRAQLSALIFEKSMRRKDVKQSRSKPKDAATGPTEPAIAAPATEANTADAPEVPEAANDDNEDELETAKKSKQGTVNLIGVDGKRVSDFCAYQNLFPGSLFKLIVSLMFLISLVGWQALAAGFTSMLVIMPLNVFFSKRYSNAQDQLMKLRDEKLEIVTEALQGIRQIKFSALETQWKDKISEVRQRELSKVWQVFCYDAILIACWITSPIALSAISLAVYAYIHGDLTPSVAFVSLGVFRALEVTLSVIPELTTDLLDAWISVKRIEDYLASPDLVKITKDGDEISFDQASIAWPSDEKIDESERFVLRNVNLTFPKNELSVISGKTGTGKSLMLSAILGEVDLLAGSITVPYAPSIADRHDDKATKDNWILPKSIAYIAQIPWIENATIRENIIFGLPVDEERYHKTIEVCALTKDLEMLSDGEATEIGANGINLSGGQKWRITLARAIYSRAGILVMDDIFSAVDAHVGRHIFEKCITGELCTGRTRILVTHHVGLCAPKTKFLVELGDGRILNSGLTSELAEVGILDQIKSHEESATENNEDDTAEATAVNSDNSTDNGDEIDNENESTVSDGGVIKKISSRASQAAATSSTDDASKQTPRKFVEEEKREEGAVNKQVYFAYLKASGGWPFWSSISFVFILVQVLAVGRSWWLRIWTGLHEDKAASVHNFSALGHHALSQSYQYSSGNGLHQQTSMNSIPALSGTFNVPGQVATYSSESMTYYMSIYVILALTSAIISSARYYYVYHGSVLASRSLFEKLNFVILHAPLRWLDTVPVGRILNRFTADFNIIDSQLANTIGFSGSSFVQLIGIVLSGFFVSPIVVLMSFLLLVASAQYAVTYVAAARPAKRLESTVKSPVFEQFGTALSGVVTIRGFDKSQVYIERMYRKLDDWSTTTWHLWLFNRWVGWRMGLVGSFFSVAVASVIFSSTVMDSALAGFALAFALDFSTSVMWTVRLYTNVELQMNAAERIIEYTELPTEDLGGQSPPAAWPTEGRIEVDNLVVSYAPDLPPVLKGLTFGVERKQRVGVVGRTGAGKSSLTLALFRFLEARSGSIHIDGIDISKIKLYDLRSRLAIIPQDPVLFSGTIRSNLDPFDSYTDEELKDCLERVHLTTSRSPSATTSGRNSPSPAATGESPDASEPKNINVFNDLSSHISEGGLNLSQGQRQLLCLARAIIRRPRVMVLDEATSAVDMHTDSLIQRSIREEFTDSTLLVIAHRLSTIADFDRILVLSDGTVAEYGSPQELWAKGPEDSIFRGMCEQSGERDKLEKIVFGTASSA</sequence>
<feature type="transmembrane region" description="Helical" evidence="10">
    <location>
        <begin position="6"/>
        <end position="29"/>
    </location>
</feature>
<comment type="similarity">
    <text evidence="2">Belongs to the ABC transporter superfamily. ABCC family. Conjugate transporter (TC 3.A.1.208) subfamily.</text>
</comment>
<feature type="domain" description="ABC transporter" evidence="11">
    <location>
        <begin position="626"/>
        <end position="877"/>
    </location>
</feature>
<dbReference type="InterPro" id="IPR011527">
    <property type="entry name" value="ABC1_TM_dom"/>
</dbReference>
<feature type="compositionally biased region" description="Low complexity" evidence="9">
    <location>
        <begin position="926"/>
        <end position="937"/>
    </location>
</feature>
<feature type="compositionally biased region" description="Basic and acidic residues" evidence="9">
    <location>
        <begin position="359"/>
        <end position="368"/>
    </location>
</feature>
<dbReference type="Pfam" id="PF00005">
    <property type="entry name" value="ABC_tran"/>
    <property type="match status" value="2"/>
</dbReference>
<evidence type="ECO:0000256" key="3">
    <source>
        <dbReference type="ARBA" id="ARBA00022448"/>
    </source>
</evidence>
<keyword evidence="8 10" id="KW-0472">Membrane</keyword>
<gene>
    <name evidence="13" type="ORF">SEPCBS57363_000333</name>
</gene>
<accession>A0ABP0D5T5</accession>
<feature type="transmembrane region" description="Helical" evidence="10">
    <location>
        <begin position="458"/>
        <end position="476"/>
    </location>
</feature>
<keyword evidence="7 10" id="KW-1133">Transmembrane helix</keyword>
<dbReference type="SUPFAM" id="SSF52540">
    <property type="entry name" value="P-loop containing nucleoside triphosphate hydrolases"/>
    <property type="match status" value="2"/>
</dbReference>
<keyword evidence="5" id="KW-0547">Nucleotide-binding</keyword>
<feature type="transmembrane region" description="Helical" evidence="10">
    <location>
        <begin position="124"/>
        <end position="143"/>
    </location>
</feature>
<feature type="transmembrane region" description="Helical" evidence="10">
    <location>
        <begin position="267"/>
        <end position="288"/>
    </location>
</feature>
<dbReference type="InterPro" id="IPR036640">
    <property type="entry name" value="ABC1_TM_sf"/>
</dbReference>
<dbReference type="InterPro" id="IPR050173">
    <property type="entry name" value="ABC_transporter_C-like"/>
</dbReference>
<feature type="transmembrane region" description="Helical" evidence="10">
    <location>
        <begin position="434"/>
        <end position="452"/>
    </location>
</feature>
<feature type="domain" description="ABC transmembrane type-1" evidence="12">
    <location>
        <begin position="416"/>
        <end position="599"/>
    </location>
</feature>
<dbReference type="PROSITE" id="PS50893">
    <property type="entry name" value="ABC_TRANSPORTER_2"/>
    <property type="match status" value="2"/>
</dbReference>
<feature type="transmembrane region" description="Helical" evidence="10">
    <location>
        <begin position="1251"/>
        <end position="1273"/>
    </location>
</feature>
<evidence type="ECO:0000256" key="7">
    <source>
        <dbReference type="ARBA" id="ARBA00022989"/>
    </source>
</evidence>
<dbReference type="EMBL" id="CAWUOM010000003">
    <property type="protein sequence ID" value="CAK7262976.1"/>
    <property type="molecule type" value="Genomic_DNA"/>
</dbReference>
<feature type="domain" description="ABC transporter" evidence="11">
    <location>
        <begin position="1341"/>
        <end position="1603"/>
    </location>
</feature>
<dbReference type="SUPFAM" id="SSF90123">
    <property type="entry name" value="ABC transporter transmembrane region"/>
    <property type="match status" value="2"/>
</dbReference>
<feature type="region of interest" description="Disordered" evidence="9">
    <location>
        <begin position="877"/>
        <end position="914"/>
    </location>
</feature>
<feature type="transmembrane region" description="Helical" evidence="10">
    <location>
        <begin position="94"/>
        <end position="117"/>
    </location>
</feature>
<evidence type="ECO:0000256" key="8">
    <source>
        <dbReference type="ARBA" id="ARBA00023136"/>
    </source>
</evidence>
<reference evidence="13 14" key="1">
    <citation type="submission" date="2024-01" db="EMBL/GenBank/DDBJ databases">
        <authorList>
            <person name="Allen C."/>
            <person name="Tagirdzhanova G."/>
        </authorList>
    </citation>
    <scope>NUCLEOTIDE SEQUENCE [LARGE SCALE GENOMIC DNA]</scope>
    <source>
        <strain evidence="13 14">CBS 573.63</strain>
    </source>
</reference>
<name>A0ABP0D5T5_9PEZI</name>
<organism evidence="13 14">
    <name type="scientific">Sporothrix epigloea</name>
    <dbReference type="NCBI Taxonomy" id="1892477"/>
    <lineage>
        <taxon>Eukaryota</taxon>
        <taxon>Fungi</taxon>
        <taxon>Dikarya</taxon>
        <taxon>Ascomycota</taxon>
        <taxon>Pezizomycotina</taxon>
        <taxon>Sordariomycetes</taxon>
        <taxon>Sordariomycetidae</taxon>
        <taxon>Ophiostomatales</taxon>
        <taxon>Ophiostomataceae</taxon>
        <taxon>Sporothrix</taxon>
    </lineage>
</organism>
<dbReference type="PANTHER" id="PTHR24223:SF456">
    <property type="entry name" value="MULTIDRUG RESISTANCE-ASSOCIATED PROTEIN LETHAL(2)03659"/>
    <property type="match status" value="1"/>
</dbReference>
<dbReference type="SMART" id="SM00382">
    <property type="entry name" value="AAA"/>
    <property type="match status" value="2"/>
</dbReference>
<keyword evidence="3" id="KW-0813">Transport</keyword>
<evidence type="ECO:0000256" key="2">
    <source>
        <dbReference type="ARBA" id="ARBA00009726"/>
    </source>
</evidence>
<protein>
    <recommendedName>
        <fullName evidence="15">ABC bile acid transporter</fullName>
    </recommendedName>
</protein>
<evidence type="ECO:0000256" key="10">
    <source>
        <dbReference type="SAM" id="Phobius"/>
    </source>
</evidence>
<dbReference type="Pfam" id="PF00664">
    <property type="entry name" value="ABC_membrane"/>
    <property type="match status" value="2"/>
</dbReference>
<dbReference type="InterPro" id="IPR027417">
    <property type="entry name" value="P-loop_NTPase"/>
</dbReference>
<dbReference type="Gene3D" id="1.20.1560.10">
    <property type="entry name" value="ABC transporter type 1, transmembrane domain"/>
    <property type="match status" value="2"/>
</dbReference>
<evidence type="ECO:0000256" key="9">
    <source>
        <dbReference type="SAM" id="MobiDB-lite"/>
    </source>
</evidence>
<feature type="region of interest" description="Disordered" evidence="9">
    <location>
        <begin position="1457"/>
        <end position="1489"/>
    </location>
</feature>
<feature type="domain" description="ABC transmembrane type-1" evidence="12">
    <location>
        <begin position="1056"/>
        <end position="1307"/>
    </location>
</feature>
<keyword evidence="6" id="KW-0067">ATP-binding</keyword>
<dbReference type="CDD" id="cd03250">
    <property type="entry name" value="ABCC_MRP_domain1"/>
    <property type="match status" value="1"/>
</dbReference>
<dbReference type="PROSITE" id="PS00211">
    <property type="entry name" value="ABC_TRANSPORTER_1"/>
    <property type="match status" value="1"/>
</dbReference>
<dbReference type="PANTHER" id="PTHR24223">
    <property type="entry name" value="ATP-BINDING CASSETTE SUB-FAMILY C"/>
    <property type="match status" value="1"/>
</dbReference>
<evidence type="ECO:0000259" key="12">
    <source>
        <dbReference type="PROSITE" id="PS50929"/>
    </source>
</evidence>
<feature type="region of interest" description="Disordered" evidence="9">
    <location>
        <begin position="359"/>
        <end position="409"/>
    </location>
</feature>
<feature type="transmembrane region" description="Helical" evidence="10">
    <location>
        <begin position="67"/>
        <end position="88"/>
    </location>
</feature>
<feature type="transmembrane region" description="Helical" evidence="10">
    <location>
        <begin position="163"/>
        <end position="181"/>
    </location>
</feature>
<evidence type="ECO:0000256" key="1">
    <source>
        <dbReference type="ARBA" id="ARBA00004141"/>
    </source>
</evidence>
<evidence type="ECO:0000313" key="14">
    <source>
        <dbReference type="Proteomes" id="UP001642501"/>
    </source>
</evidence>
<feature type="compositionally biased region" description="Low complexity" evidence="9">
    <location>
        <begin position="369"/>
        <end position="391"/>
    </location>
</feature>
<feature type="compositionally biased region" description="Polar residues" evidence="9">
    <location>
        <begin position="1457"/>
        <end position="1474"/>
    </location>
</feature>
<evidence type="ECO:0000256" key="5">
    <source>
        <dbReference type="ARBA" id="ARBA00022741"/>
    </source>
</evidence>
<keyword evidence="14" id="KW-1185">Reference proteome</keyword>
<dbReference type="Gene3D" id="3.40.50.300">
    <property type="entry name" value="P-loop containing nucleotide triphosphate hydrolases"/>
    <property type="match status" value="2"/>
</dbReference>
<dbReference type="CDD" id="cd03244">
    <property type="entry name" value="ABCC_MRP_domain2"/>
    <property type="match status" value="1"/>
</dbReference>
<proteinExistence type="inferred from homology"/>
<keyword evidence="4 10" id="KW-0812">Transmembrane</keyword>
<comment type="subcellular location">
    <subcellularLocation>
        <location evidence="1">Membrane</location>
        <topology evidence="1">Multi-pass membrane protein</topology>
    </subcellularLocation>
</comment>
<feature type="transmembrane region" description="Helical" evidence="10">
    <location>
        <begin position="1150"/>
        <end position="1176"/>
    </location>
</feature>
<feature type="transmembrane region" description="Helical" evidence="10">
    <location>
        <begin position="308"/>
        <end position="332"/>
    </location>
</feature>
<dbReference type="CDD" id="cd18596">
    <property type="entry name" value="ABC_6TM_VMR1_D1_like"/>
    <property type="match status" value="1"/>
</dbReference>
<evidence type="ECO:0008006" key="15">
    <source>
        <dbReference type="Google" id="ProtNLM"/>
    </source>
</evidence>
<feature type="transmembrane region" description="Helical" evidence="10">
    <location>
        <begin position="973"/>
        <end position="992"/>
    </location>
</feature>
<feature type="region of interest" description="Disordered" evidence="9">
    <location>
        <begin position="926"/>
        <end position="952"/>
    </location>
</feature>
<dbReference type="PROSITE" id="PS50929">
    <property type="entry name" value="ABC_TM1F"/>
    <property type="match status" value="2"/>
</dbReference>
<evidence type="ECO:0000256" key="4">
    <source>
        <dbReference type="ARBA" id="ARBA00022692"/>
    </source>
</evidence>
<evidence type="ECO:0000313" key="13">
    <source>
        <dbReference type="EMBL" id="CAK7262976.1"/>
    </source>
</evidence>
<dbReference type="InterPro" id="IPR003439">
    <property type="entry name" value="ABC_transporter-like_ATP-bd"/>
</dbReference>
<dbReference type="Proteomes" id="UP001642501">
    <property type="component" value="Unassembled WGS sequence"/>
</dbReference>
<feature type="transmembrane region" description="Helical" evidence="10">
    <location>
        <begin position="1066"/>
        <end position="1088"/>
    </location>
</feature>
<dbReference type="CDD" id="cd18604">
    <property type="entry name" value="ABC_6TM_VMR1_D2_like"/>
    <property type="match status" value="1"/>
</dbReference>
<feature type="transmembrane region" description="Helical" evidence="10">
    <location>
        <begin position="535"/>
        <end position="564"/>
    </location>
</feature>
<evidence type="ECO:0000256" key="6">
    <source>
        <dbReference type="ARBA" id="ARBA00022840"/>
    </source>
</evidence>